<dbReference type="AlphaFoldDB" id="A0AAN7D936"/>
<protein>
    <submittedName>
        <fullName evidence="1">Uncharacterized protein</fullName>
    </submittedName>
</protein>
<comment type="caution">
    <text evidence="1">The sequence shown here is derived from an EMBL/GenBank/DDBJ whole genome shotgun (WGS) entry which is preliminary data.</text>
</comment>
<name>A0AAN7D936_9FUNG</name>
<proteinExistence type="predicted"/>
<evidence type="ECO:0000313" key="1">
    <source>
        <dbReference type="EMBL" id="KAK4512799.1"/>
    </source>
</evidence>
<accession>A0AAN7D936</accession>
<dbReference type="EMBL" id="JASEJX010000021">
    <property type="protein sequence ID" value="KAK4512799.1"/>
    <property type="molecule type" value="Genomic_DNA"/>
</dbReference>
<gene>
    <name evidence="1" type="ORF">ATC70_003506</name>
</gene>
<dbReference type="RefSeq" id="XP_064679465.1">
    <property type="nucleotide sequence ID" value="XM_064822865.1"/>
</dbReference>
<dbReference type="Proteomes" id="UP001304243">
    <property type="component" value="Unassembled WGS sequence"/>
</dbReference>
<dbReference type="GeneID" id="89947208"/>
<sequence length="385" mass="43968">MSRVFDRIPEWITERSSRKLNQVVSDEKTMRIKLALHICDERQTELVIMELADDSFFIPAIFKPDDIRKKFGLSDLKLSIDALEERIVKIKMYAVSAYRSNRNLYPYLVVTDFEYVKGRSRIDSDLQHAYTTKQVENWIDDVQQSLHNVHDPVSKMFPSSALMAEYRNFNALECHLEAILSRMYKFEPRKSANAAREREHSNSICSRAERGIVASDAMYDHANHEQLATTSPMTEWRSSSVNHSRASPSNCLTLQAFILSTFDTMEEIPDELCIDSESVLKEETQASTPSPRPFAHSPHFVATSPSINASPVACVAASFSPEPMSFPSYSPCPSNVNNQMSLYDPRILNNSMLAGRPHELTNVPDNADPSKRRRLYSDYRLHYLT</sequence>
<organism evidence="1 2">
    <name type="scientific">Mucor velutinosus</name>
    <dbReference type="NCBI Taxonomy" id="708070"/>
    <lineage>
        <taxon>Eukaryota</taxon>
        <taxon>Fungi</taxon>
        <taxon>Fungi incertae sedis</taxon>
        <taxon>Mucoromycota</taxon>
        <taxon>Mucoromycotina</taxon>
        <taxon>Mucoromycetes</taxon>
        <taxon>Mucorales</taxon>
        <taxon>Mucorineae</taxon>
        <taxon>Mucoraceae</taxon>
        <taxon>Mucor</taxon>
    </lineage>
</organism>
<evidence type="ECO:0000313" key="2">
    <source>
        <dbReference type="Proteomes" id="UP001304243"/>
    </source>
</evidence>
<reference evidence="1 2" key="1">
    <citation type="submission" date="2022-11" db="EMBL/GenBank/DDBJ databases">
        <title>Mucor velutinosus strain NIH1002 WGS.</title>
        <authorList>
            <person name="Subramanian P."/>
            <person name="Mullikin J.C."/>
            <person name="Segre J.A."/>
            <person name="Zelazny A.M."/>
        </authorList>
    </citation>
    <scope>NUCLEOTIDE SEQUENCE [LARGE SCALE GENOMIC DNA]</scope>
    <source>
        <strain evidence="1 2">NIH1002</strain>
    </source>
</reference>
<keyword evidence="2" id="KW-1185">Reference proteome</keyword>